<dbReference type="InterPro" id="IPR002656">
    <property type="entry name" value="Acyl_transf_3_dom"/>
</dbReference>
<accession>A0A0D8JBJ9</accession>
<keyword evidence="1" id="KW-1133">Transmembrane helix</keyword>
<dbReference type="RefSeq" id="WP_045029995.1">
    <property type="nucleotide sequence ID" value="NZ_JRHC01000002.1"/>
</dbReference>
<evidence type="ECO:0000259" key="2">
    <source>
        <dbReference type="Pfam" id="PF01757"/>
    </source>
</evidence>
<proteinExistence type="predicted"/>
<dbReference type="Proteomes" id="UP000032544">
    <property type="component" value="Unassembled WGS sequence"/>
</dbReference>
<gene>
    <name evidence="3" type="ORF">LH29_12585</name>
</gene>
<evidence type="ECO:0000313" key="4">
    <source>
        <dbReference type="Proteomes" id="UP000032544"/>
    </source>
</evidence>
<reference evidence="3 4" key="1">
    <citation type="submission" date="2014-09" db="EMBL/GenBank/DDBJ databases">
        <title>Draft Genome Sequence of Draconibacterium sp. JN14CK-3.</title>
        <authorList>
            <person name="Dong C."/>
            <person name="Lai Q."/>
            <person name="Shao Z."/>
        </authorList>
    </citation>
    <scope>NUCLEOTIDE SEQUENCE [LARGE SCALE GENOMIC DNA]</scope>
    <source>
        <strain evidence="3 4">JN14CK-3</strain>
    </source>
</reference>
<feature type="transmembrane region" description="Helical" evidence="1">
    <location>
        <begin position="194"/>
        <end position="213"/>
    </location>
</feature>
<feature type="transmembrane region" description="Helical" evidence="1">
    <location>
        <begin position="79"/>
        <end position="101"/>
    </location>
</feature>
<feature type="transmembrane region" description="Helical" evidence="1">
    <location>
        <begin position="42"/>
        <end position="59"/>
    </location>
</feature>
<feature type="domain" description="Acyltransferase 3" evidence="2">
    <location>
        <begin position="5"/>
        <end position="332"/>
    </location>
</feature>
<feature type="transmembrane region" description="Helical" evidence="1">
    <location>
        <begin position="317"/>
        <end position="341"/>
    </location>
</feature>
<feature type="transmembrane region" description="Helical" evidence="1">
    <location>
        <begin position="287"/>
        <end position="311"/>
    </location>
</feature>
<keyword evidence="4" id="KW-1185">Reference proteome</keyword>
<comment type="caution">
    <text evidence="3">The sequence shown here is derived from an EMBL/GenBank/DDBJ whole genome shotgun (WGS) entry which is preliminary data.</text>
</comment>
<dbReference type="OrthoDB" id="9796461at2"/>
<dbReference type="PANTHER" id="PTHR23028">
    <property type="entry name" value="ACETYLTRANSFERASE"/>
    <property type="match status" value="1"/>
</dbReference>
<evidence type="ECO:0000313" key="3">
    <source>
        <dbReference type="EMBL" id="KJF43896.1"/>
    </source>
</evidence>
<protein>
    <recommendedName>
        <fullName evidence="2">Acyltransferase 3 domain-containing protein</fullName>
    </recommendedName>
</protein>
<keyword evidence="1" id="KW-0472">Membrane</keyword>
<feature type="transmembrane region" description="Helical" evidence="1">
    <location>
        <begin position="168"/>
        <end position="188"/>
    </location>
</feature>
<sequence length="354" mass="41292">MRITKLDGLRGIFCLMIILFHYKEDFLPSYLYNNFFIRESYLAVDFFFVLSGFVISYNYNTIKTIGEFITYIKKRFIRLYPLLLFSTTAFFLTDLFFNYFLPTYISTVEPFYALFKKYLDTIAFTNSTPILGNTFGMNPPSWSISAEMISYIIFGFSMVFIPKKYTRPFLMTIIILSAVFLIINGWLFEIKGDLSFLRGFISFNIGYFVWLFSLKKFKINNSLEFILPILFLFLLFISFNVTGLSKNIVSYTIIPLFFGFSVLTFLKTDGVLSKLLESKPLKFLGDISYSIYLNHFIILILVPEGIVTFLGLSKTNFHLILIFIISVTLIILYSFFTYKVVELRGASYLKKKLL</sequence>
<dbReference type="EMBL" id="JRHC01000002">
    <property type="protein sequence ID" value="KJF43896.1"/>
    <property type="molecule type" value="Genomic_DNA"/>
</dbReference>
<dbReference type="GO" id="GO:0016747">
    <property type="term" value="F:acyltransferase activity, transferring groups other than amino-acyl groups"/>
    <property type="evidence" value="ECO:0007669"/>
    <property type="project" value="InterPro"/>
</dbReference>
<dbReference type="Pfam" id="PF01757">
    <property type="entry name" value="Acyl_transf_3"/>
    <property type="match status" value="1"/>
</dbReference>
<dbReference type="AlphaFoldDB" id="A0A0D8JBJ9"/>
<feature type="transmembrane region" description="Helical" evidence="1">
    <location>
        <begin position="248"/>
        <end position="266"/>
    </location>
</feature>
<feature type="transmembrane region" description="Helical" evidence="1">
    <location>
        <begin position="7"/>
        <end position="22"/>
    </location>
</feature>
<keyword evidence="1" id="KW-0812">Transmembrane</keyword>
<dbReference type="STRING" id="1544798.LH29_12585"/>
<name>A0A0D8JBJ9_9BACT</name>
<dbReference type="InterPro" id="IPR050879">
    <property type="entry name" value="Acyltransferase_3"/>
</dbReference>
<organism evidence="3 4">
    <name type="scientific">Draconibacterium sediminis</name>
    <dbReference type="NCBI Taxonomy" id="1544798"/>
    <lineage>
        <taxon>Bacteria</taxon>
        <taxon>Pseudomonadati</taxon>
        <taxon>Bacteroidota</taxon>
        <taxon>Bacteroidia</taxon>
        <taxon>Marinilabiliales</taxon>
        <taxon>Prolixibacteraceae</taxon>
        <taxon>Draconibacterium</taxon>
    </lineage>
</organism>
<evidence type="ECO:0000256" key="1">
    <source>
        <dbReference type="SAM" id="Phobius"/>
    </source>
</evidence>
<feature type="transmembrane region" description="Helical" evidence="1">
    <location>
        <begin position="225"/>
        <end position="242"/>
    </location>
</feature>
<feature type="transmembrane region" description="Helical" evidence="1">
    <location>
        <begin position="142"/>
        <end position="161"/>
    </location>
</feature>